<evidence type="ECO:0000256" key="2">
    <source>
        <dbReference type="SAM" id="MobiDB-lite"/>
    </source>
</evidence>
<dbReference type="Gene3D" id="3.40.50.150">
    <property type="entry name" value="Vaccinia Virus protein VP39"/>
    <property type="match status" value="1"/>
</dbReference>
<dbReference type="GeneID" id="43607158"/>
<dbReference type="EMBL" id="ANPB02000003">
    <property type="protein sequence ID" value="KAF4487159.1"/>
    <property type="molecule type" value="Genomic_DNA"/>
</dbReference>
<dbReference type="PANTHER" id="PTHR43591">
    <property type="entry name" value="METHYLTRANSFERASE"/>
    <property type="match status" value="1"/>
</dbReference>
<dbReference type="Pfam" id="PF13489">
    <property type="entry name" value="Methyltransf_23"/>
    <property type="match status" value="1"/>
</dbReference>
<proteinExistence type="inferred from homology"/>
<dbReference type="AlphaFoldDB" id="A0A7J6JB42"/>
<comment type="caution">
    <text evidence="3">The sequence shown here is derived from an EMBL/GenBank/DDBJ whole genome shotgun (WGS) entry which is preliminary data.</text>
</comment>
<keyword evidence="4" id="KW-1185">Reference proteome</keyword>
<dbReference type="Proteomes" id="UP000011096">
    <property type="component" value="Unassembled WGS sequence"/>
</dbReference>
<name>A0A7J6JB42_COLFN</name>
<organism evidence="3 4">
    <name type="scientific">Colletotrichum fructicola (strain Nara gc5)</name>
    <name type="common">Anthracnose fungus</name>
    <name type="synonym">Colletotrichum gloeosporioides (strain Nara gc5)</name>
    <dbReference type="NCBI Taxonomy" id="1213859"/>
    <lineage>
        <taxon>Eukaryota</taxon>
        <taxon>Fungi</taxon>
        <taxon>Dikarya</taxon>
        <taxon>Ascomycota</taxon>
        <taxon>Pezizomycotina</taxon>
        <taxon>Sordariomycetes</taxon>
        <taxon>Hypocreomycetidae</taxon>
        <taxon>Glomerellales</taxon>
        <taxon>Glomerellaceae</taxon>
        <taxon>Colletotrichum</taxon>
        <taxon>Colletotrichum gloeosporioides species complex</taxon>
    </lineage>
</organism>
<protein>
    <submittedName>
        <fullName evidence="3">Secondary metabolism regulator laeA</fullName>
    </submittedName>
</protein>
<dbReference type="CDD" id="cd02440">
    <property type="entry name" value="AdoMet_MTases"/>
    <property type="match status" value="1"/>
</dbReference>
<accession>A0A7J6JB42</accession>
<reference evidence="3 4" key="2">
    <citation type="submission" date="2020-04" db="EMBL/GenBank/DDBJ databases">
        <title>Genome sequencing and assembly of multiple isolates from the Colletotrichum gloeosporioides species complex.</title>
        <authorList>
            <person name="Gan P."/>
            <person name="Shirasu K."/>
        </authorList>
    </citation>
    <scope>NUCLEOTIDE SEQUENCE [LARGE SCALE GENOMIC DNA]</scope>
    <source>
        <strain evidence="3 4">Nara gc5</strain>
    </source>
</reference>
<dbReference type="SUPFAM" id="SSF53335">
    <property type="entry name" value="S-adenosyl-L-methionine-dependent methyltransferases"/>
    <property type="match status" value="1"/>
</dbReference>
<evidence type="ECO:0000313" key="4">
    <source>
        <dbReference type="Proteomes" id="UP000011096"/>
    </source>
</evidence>
<sequence length="341" mass="39051">MADEPAQIEPALQVQEPVETPDDGYSDAGSLHQSTSSLSSSIREYRTIRGRTFQTSNTIDYWAPNDEQQIEGFDITHHFMMLLMDNHLFGAPIQGRNLKVLDVGTGTGVWAIDVAEENEDFDVIGIDISPIQPGWVPPNCQFFIDDAQLDWTFKPDEFDFIHARGLFGGIDNWQKLYDQAFRHLKPGGWFESVEADSQVRSQNEEIEKDPKHVFKQWAPLFWQAGDIIGKTFRVAQDDGQNPIIMETCMRRAGFVDIVHKKWRVPVGPWAKDPYLKEVGEYAGLYVDQGLEGWALRPLSEILGWTYEELLVFIAGMRNELRKKSAMPYFNYHMVYGRKPEA</sequence>
<dbReference type="InParanoid" id="A0A7J6JB42"/>
<dbReference type="InterPro" id="IPR029063">
    <property type="entry name" value="SAM-dependent_MTases_sf"/>
</dbReference>
<reference evidence="3 4" key="1">
    <citation type="submission" date="2012-08" db="EMBL/GenBank/DDBJ databases">
        <authorList>
            <person name="Gan P.H.P."/>
            <person name="Ikeda K."/>
            <person name="Irieda H."/>
            <person name="Narusaka M."/>
            <person name="O'Connell R.J."/>
            <person name="Narusaka Y."/>
            <person name="Takano Y."/>
            <person name="Kubo Y."/>
            <person name="Shirasu K."/>
        </authorList>
    </citation>
    <scope>NUCLEOTIDE SEQUENCE [LARGE SCALE GENOMIC DNA]</scope>
    <source>
        <strain evidence="3 4">Nara gc5</strain>
    </source>
</reference>
<evidence type="ECO:0000256" key="1">
    <source>
        <dbReference type="ARBA" id="ARBA00038158"/>
    </source>
</evidence>
<feature type="region of interest" description="Disordered" evidence="2">
    <location>
        <begin position="1"/>
        <end position="37"/>
    </location>
</feature>
<dbReference type="RefSeq" id="XP_031880240.1">
    <property type="nucleotide sequence ID" value="XM_032022969.1"/>
</dbReference>
<dbReference type="GO" id="GO:0008168">
    <property type="term" value="F:methyltransferase activity"/>
    <property type="evidence" value="ECO:0007669"/>
    <property type="project" value="TreeGrafter"/>
</dbReference>
<gene>
    <name evidence="3" type="primary">laeA-6</name>
    <name evidence="3" type="ORF">CGGC5_v006294</name>
</gene>
<dbReference type="OrthoDB" id="2013972at2759"/>
<dbReference type="PANTHER" id="PTHR43591:SF10">
    <property type="entry name" value="ABC TRANSMEMBRANE TYPE-1 DOMAIN-CONTAINING PROTEIN-RELATED"/>
    <property type="match status" value="1"/>
</dbReference>
<comment type="similarity">
    <text evidence="1">Belongs to the methyltransferase superfamily. LaeA methyltransferase family.</text>
</comment>
<evidence type="ECO:0000313" key="3">
    <source>
        <dbReference type="EMBL" id="KAF4487159.1"/>
    </source>
</evidence>